<evidence type="ECO:0000313" key="8">
    <source>
        <dbReference type="EMBL" id="KAJ3483108.1"/>
    </source>
</evidence>
<evidence type="ECO:0000313" key="9">
    <source>
        <dbReference type="Proteomes" id="UP001212997"/>
    </source>
</evidence>
<sequence>MWPFSPPSWKAIAEDKRAYRDQQLKEYSTNHPSLSETHGQFLKADASQIVLNIQSGMWTASEVLEAYIARATLAQTRTNCLTEIMFVNARKQAEDLDREFSATKKVRGRLHGVPVSFKDNYDVAGFDSTMGFTQQANNPASSDADVVELVRKEGGIPFVKTNLPQTMMFFECTNPLWGRTLNPYSVDHSSGGSSGGEGALLGMDGSALGWGTDIGGSLRIPAAWSGCYGFKPGFGRVSAVGAKTTIPGFESIAAVAGPMGRTVADIELACRVVFGQPGSAQCPAPVPYRTIELGQKLRFGYYVSDGFVKASPACQRGVKETIEALKRAGHECIEFEPPDPGRAMGLFLAFVSSDGYKTLLSWLGPDSQVDSRHLSFIANAHAILPSAIRNYRNRDRPEVGCDHYSHGSQKPFYMTQLWEWHCEYLEENLSKSSGNSMWKEIGIARCTIEMYVALTCPLDRPQTERPQVWDKYHFDGIICPISAMPALPHGAVTYTAALSAATIPFNVVDSPAGSIPVTRVNPTLDGLTPEWSDPKVGTGHGSPVVERYLYGGENAFYDAKKMAGLPIGVQIVGKRWEEEKVVEMMKVIDRALGEREFGPGCWGDTKF</sequence>
<evidence type="ECO:0000259" key="7">
    <source>
        <dbReference type="Pfam" id="PF01425"/>
    </source>
</evidence>
<feature type="active site" description="Charge relay system" evidence="5">
    <location>
        <position position="193"/>
    </location>
</feature>
<evidence type="ECO:0000256" key="1">
    <source>
        <dbReference type="ARBA" id="ARBA00001311"/>
    </source>
</evidence>
<dbReference type="PANTHER" id="PTHR46072">
    <property type="entry name" value="AMIDASE-RELATED-RELATED"/>
    <property type="match status" value="1"/>
</dbReference>
<protein>
    <recommendedName>
        <fullName evidence="3">amidase</fullName>
        <ecNumber evidence="3">3.5.1.4</ecNumber>
    </recommendedName>
</protein>
<dbReference type="InterPro" id="IPR023631">
    <property type="entry name" value="Amidase_dom"/>
</dbReference>
<dbReference type="PROSITE" id="PS00571">
    <property type="entry name" value="AMIDASES"/>
    <property type="match status" value="1"/>
</dbReference>
<feature type="active site" description="Charge relay system" evidence="5">
    <location>
        <position position="217"/>
    </location>
</feature>
<reference evidence="8" key="1">
    <citation type="submission" date="2022-07" db="EMBL/GenBank/DDBJ databases">
        <title>Genome Sequence of Physisporinus lineatus.</title>
        <authorList>
            <person name="Buettner E."/>
        </authorList>
    </citation>
    <scope>NUCLEOTIDE SEQUENCE</scope>
    <source>
        <strain evidence="8">VT162</strain>
    </source>
</reference>
<feature type="active site" description="Charge relay system" evidence="5">
    <location>
        <position position="118"/>
    </location>
</feature>
<dbReference type="EMBL" id="JANAWD010000241">
    <property type="protein sequence ID" value="KAJ3483108.1"/>
    <property type="molecule type" value="Genomic_DNA"/>
</dbReference>
<feature type="binding site" evidence="6">
    <location>
        <position position="167"/>
    </location>
    <ligand>
        <name>substrate</name>
    </ligand>
</feature>
<dbReference type="AlphaFoldDB" id="A0AAD5V0R0"/>
<feature type="binding site" evidence="6">
    <location>
        <begin position="214"/>
        <end position="217"/>
    </location>
    <ligand>
        <name>substrate</name>
    </ligand>
</feature>
<dbReference type="SUPFAM" id="SSF75304">
    <property type="entry name" value="Amidase signature (AS) enzymes"/>
    <property type="match status" value="1"/>
</dbReference>
<dbReference type="Proteomes" id="UP001212997">
    <property type="component" value="Unassembled WGS sequence"/>
</dbReference>
<evidence type="ECO:0000256" key="3">
    <source>
        <dbReference type="ARBA" id="ARBA00012922"/>
    </source>
</evidence>
<dbReference type="EC" id="3.5.1.4" evidence="3"/>
<dbReference type="InterPro" id="IPR036928">
    <property type="entry name" value="AS_sf"/>
</dbReference>
<dbReference type="PIRSF" id="PIRSF001221">
    <property type="entry name" value="Amidase_fungi"/>
    <property type="match status" value="1"/>
</dbReference>
<evidence type="ECO:0000256" key="5">
    <source>
        <dbReference type="PIRSR" id="PIRSR001221-1"/>
    </source>
</evidence>
<feature type="domain" description="Amidase" evidence="7">
    <location>
        <begin position="62"/>
        <end position="581"/>
    </location>
</feature>
<gene>
    <name evidence="8" type="ORF">NLI96_g6535</name>
</gene>
<keyword evidence="4" id="KW-0378">Hydrolase</keyword>
<name>A0AAD5V0R0_9APHY</name>
<dbReference type="PANTHER" id="PTHR46072:SF11">
    <property type="entry name" value="AMIDASE-RELATED"/>
    <property type="match status" value="1"/>
</dbReference>
<feature type="binding site" evidence="6">
    <location>
        <position position="193"/>
    </location>
    <ligand>
        <name>substrate</name>
    </ligand>
</feature>
<dbReference type="Gene3D" id="3.90.1300.10">
    <property type="entry name" value="Amidase signature (AS) domain"/>
    <property type="match status" value="1"/>
</dbReference>
<comment type="catalytic activity">
    <reaction evidence="1">
        <text>a monocarboxylic acid amide + H2O = a monocarboxylate + NH4(+)</text>
        <dbReference type="Rhea" id="RHEA:12020"/>
        <dbReference type="ChEBI" id="CHEBI:15377"/>
        <dbReference type="ChEBI" id="CHEBI:28938"/>
        <dbReference type="ChEBI" id="CHEBI:35757"/>
        <dbReference type="ChEBI" id="CHEBI:83628"/>
        <dbReference type="EC" id="3.5.1.4"/>
    </reaction>
</comment>
<organism evidence="8 9">
    <name type="scientific">Meripilus lineatus</name>
    <dbReference type="NCBI Taxonomy" id="2056292"/>
    <lineage>
        <taxon>Eukaryota</taxon>
        <taxon>Fungi</taxon>
        <taxon>Dikarya</taxon>
        <taxon>Basidiomycota</taxon>
        <taxon>Agaricomycotina</taxon>
        <taxon>Agaricomycetes</taxon>
        <taxon>Polyporales</taxon>
        <taxon>Meripilaceae</taxon>
        <taxon>Meripilus</taxon>
    </lineage>
</organism>
<accession>A0AAD5V0R0</accession>
<evidence type="ECO:0000256" key="6">
    <source>
        <dbReference type="PIRSR" id="PIRSR001221-2"/>
    </source>
</evidence>
<keyword evidence="9" id="KW-1185">Reference proteome</keyword>
<comment type="similarity">
    <text evidence="2">Belongs to the amidase family.</text>
</comment>
<dbReference type="GO" id="GO:0004040">
    <property type="term" value="F:amidase activity"/>
    <property type="evidence" value="ECO:0007669"/>
    <property type="project" value="UniProtKB-EC"/>
</dbReference>
<proteinExistence type="inferred from homology"/>
<comment type="caution">
    <text evidence="8">The sequence shown here is derived from an EMBL/GenBank/DDBJ whole genome shotgun (WGS) entry which is preliminary data.</text>
</comment>
<evidence type="ECO:0000256" key="2">
    <source>
        <dbReference type="ARBA" id="ARBA00009199"/>
    </source>
</evidence>
<dbReference type="InterPro" id="IPR020556">
    <property type="entry name" value="Amidase_CS"/>
</dbReference>
<evidence type="ECO:0000256" key="4">
    <source>
        <dbReference type="ARBA" id="ARBA00022801"/>
    </source>
</evidence>
<dbReference type="Pfam" id="PF01425">
    <property type="entry name" value="Amidase"/>
    <property type="match status" value="1"/>
</dbReference>